<evidence type="ECO:0000256" key="5">
    <source>
        <dbReference type="ARBA" id="ARBA00022505"/>
    </source>
</evidence>
<comment type="function">
    <text evidence="2 11">Catalyzes the insertion of molybdate into adenylated molybdopterin with the concomitant release of AMP.</text>
</comment>
<dbReference type="GO" id="GO:0005829">
    <property type="term" value="C:cytosol"/>
    <property type="evidence" value="ECO:0007669"/>
    <property type="project" value="TreeGrafter"/>
</dbReference>
<dbReference type="NCBIfam" id="TIGR00177">
    <property type="entry name" value="molyb_syn"/>
    <property type="match status" value="1"/>
</dbReference>
<dbReference type="PANTHER" id="PTHR10192:SF5">
    <property type="entry name" value="GEPHYRIN"/>
    <property type="match status" value="1"/>
</dbReference>
<evidence type="ECO:0000256" key="4">
    <source>
        <dbReference type="ARBA" id="ARBA00010763"/>
    </source>
</evidence>
<comment type="pathway">
    <text evidence="3 11">Cofactor biosynthesis; molybdopterin biosynthesis.</text>
</comment>
<keyword evidence="8 11" id="KW-0460">Magnesium</keyword>
<evidence type="ECO:0000256" key="10">
    <source>
        <dbReference type="ARBA" id="ARBA00047317"/>
    </source>
</evidence>
<evidence type="ECO:0000313" key="13">
    <source>
        <dbReference type="EMBL" id="MBB4265863.1"/>
    </source>
</evidence>
<dbReference type="PROSITE" id="PS01079">
    <property type="entry name" value="MOCF_BIOSYNTHESIS_2"/>
    <property type="match status" value="1"/>
</dbReference>
<dbReference type="FunFam" id="3.40.980.10:FF:000004">
    <property type="entry name" value="Molybdopterin molybdenumtransferase"/>
    <property type="match status" value="1"/>
</dbReference>
<comment type="caution">
    <text evidence="13">The sequence shown here is derived from an EMBL/GenBank/DDBJ whole genome shotgun (WGS) entry which is preliminary data.</text>
</comment>
<reference evidence="13 14" key="1">
    <citation type="submission" date="2020-08" db="EMBL/GenBank/DDBJ databases">
        <title>Genome sequencing of Purple Non-Sulfur Bacteria from various extreme environments.</title>
        <authorList>
            <person name="Mayer M."/>
        </authorList>
    </citation>
    <scope>NUCLEOTIDE SEQUENCE [LARGE SCALE GENOMIC DNA]</scope>
    <source>
        <strain evidence="13 14">JA131</strain>
    </source>
</reference>
<dbReference type="InterPro" id="IPR005111">
    <property type="entry name" value="MoeA_C_domain_IV"/>
</dbReference>
<sequence length="419" mass="42831">MSAAAGTDCFAVGDHLMPLDEALALLAGRLAPVVTPEPVPLRAATGRVLAQDVAALCAHPAEDRSAMDGYAARHADLSADAPVTLPVAARVAAGHPLAAPVPPGAVVRIFTGGVVPGDLDTVVMQEDCTGHPDGRVTLPAGVPAGRHVRAAGGDFRAGDPILPAGRRLRAPDIALAASAGHATLPVFQRVRVGVFSTGDEVREPGEPLGAGGVYDGNRHGIMAALETLGAAVTDLGRVPDDPSVLRTALDAAADGHHLLVTSGGVSVGGEDHVRDVVADLGALHFWRLAIKPGKPAALGHVGDAAFVGLPGNPVSAMVTLLLIARPVLQRLSGETVTPPRRYPLPAGFHHRESGGRRTFLRAWVEDTLDGPVVRLFRSQDSAMVSSLGAAGGLVDLPAEAGTIAPGDPVAYLPFHEVLA</sequence>
<evidence type="ECO:0000256" key="9">
    <source>
        <dbReference type="ARBA" id="ARBA00023150"/>
    </source>
</evidence>
<dbReference type="UniPathway" id="UPA00344"/>
<dbReference type="GO" id="GO:0046872">
    <property type="term" value="F:metal ion binding"/>
    <property type="evidence" value="ECO:0007669"/>
    <property type="project" value="UniProtKB-UniRule"/>
</dbReference>
<evidence type="ECO:0000256" key="11">
    <source>
        <dbReference type="RuleBase" id="RU365090"/>
    </source>
</evidence>
<dbReference type="Gene3D" id="3.90.105.10">
    <property type="entry name" value="Molybdopterin biosynthesis moea protein, domain 2"/>
    <property type="match status" value="1"/>
</dbReference>
<name>A0A7W6W9I9_9PROT</name>
<evidence type="ECO:0000256" key="7">
    <source>
        <dbReference type="ARBA" id="ARBA00022723"/>
    </source>
</evidence>
<comment type="cofactor">
    <cofactor evidence="1 11">
        <name>Mg(2+)</name>
        <dbReference type="ChEBI" id="CHEBI:18420"/>
    </cofactor>
</comment>
<dbReference type="SUPFAM" id="SSF63882">
    <property type="entry name" value="MoeA N-terminal region -like"/>
    <property type="match status" value="1"/>
</dbReference>
<keyword evidence="5 11" id="KW-0500">Molybdenum</keyword>
<proteinExistence type="inferred from homology"/>
<protein>
    <recommendedName>
        <fullName evidence="11">Molybdopterin molybdenumtransferase</fullName>
        <ecNumber evidence="11">2.10.1.1</ecNumber>
    </recommendedName>
</protein>
<dbReference type="GO" id="GO:0006777">
    <property type="term" value="P:Mo-molybdopterin cofactor biosynthetic process"/>
    <property type="evidence" value="ECO:0007669"/>
    <property type="project" value="UniProtKB-UniRule"/>
</dbReference>
<keyword evidence="7 11" id="KW-0479">Metal-binding</keyword>
<dbReference type="InterPro" id="IPR005110">
    <property type="entry name" value="MoeA_linker/N"/>
</dbReference>
<keyword evidence="14" id="KW-1185">Reference proteome</keyword>
<gene>
    <name evidence="13" type="ORF">GGD89_001488</name>
</gene>
<dbReference type="InterPro" id="IPR036425">
    <property type="entry name" value="MoaB/Mog-like_dom_sf"/>
</dbReference>
<dbReference type="SUPFAM" id="SSF63867">
    <property type="entry name" value="MoeA C-terminal domain-like"/>
    <property type="match status" value="1"/>
</dbReference>
<evidence type="ECO:0000256" key="3">
    <source>
        <dbReference type="ARBA" id="ARBA00005046"/>
    </source>
</evidence>
<comment type="similarity">
    <text evidence="4 11">Belongs to the MoeA family.</text>
</comment>
<evidence type="ECO:0000313" key="14">
    <source>
        <dbReference type="Proteomes" id="UP000554286"/>
    </source>
</evidence>
<dbReference type="NCBIfam" id="NF045515">
    <property type="entry name" value="Glp_gephyrin"/>
    <property type="match status" value="1"/>
</dbReference>
<evidence type="ECO:0000256" key="6">
    <source>
        <dbReference type="ARBA" id="ARBA00022679"/>
    </source>
</evidence>
<accession>A0A7W6W9I9</accession>
<dbReference type="InterPro" id="IPR036135">
    <property type="entry name" value="MoeA_linker/N_sf"/>
</dbReference>
<keyword evidence="6 11" id="KW-0808">Transferase</keyword>
<dbReference type="Gene3D" id="2.40.340.10">
    <property type="entry name" value="MoeA, C-terminal, domain IV"/>
    <property type="match status" value="1"/>
</dbReference>
<dbReference type="InterPro" id="IPR008284">
    <property type="entry name" value="MoCF_biosynth_CS"/>
</dbReference>
<dbReference type="CDD" id="cd00887">
    <property type="entry name" value="MoeA"/>
    <property type="match status" value="1"/>
</dbReference>
<dbReference type="Pfam" id="PF00994">
    <property type="entry name" value="MoCF_biosynth"/>
    <property type="match status" value="1"/>
</dbReference>
<dbReference type="SMART" id="SM00852">
    <property type="entry name" value="MoCF_biosynth"/>
    <property type="match status" value="1"/>
</dbReference>
<comment type="catalytic activity">
    <reaction evidence="10">
        <text>adenylyl-molybdopterin + molybdate = Mo-molybdopterin + AMP + H(+)</text>
        <dbReference type="Rhea" id="RHEA:35047"/>
        <dbReference type="ChEBI" id="CHEBI:15378"/>
        <dbReference type="ChEBI" id="CHEBI:36264"/>
        <dbReference type="ChEBI" id="CHEBI:62727"/>
        <dbReference type="ChEBI" id="CHEBI:71302"/>
        <dbReference type="ChEBI" id="CHEBI:456215"/>
        <dbReference type="EC" id="2.10.1.1"/>
    </reaction>
</comment>
<evidence type="ECO:0000256" key="2">
    <source>
        <dbReference type="ARBA" id="ARBA00002901"/>
    </source>
</evidence>
<organism evidence="13 14">
    <name type="scientific">Roseospira visakhapatnamensis</name>
    <dbReference type="NCBI Taxonomy" id="390880"/>
    <lineage>
        <taxon>Bacteria</taxon>
        <taxon>Pseudomonadati</taxon>
        <taxon>Pseudomonadota</taxon>
        <taxon>Alphaproteobacteria</taxon>
        <taxon>Rhodospirillales</taxon>
        <taxon>Rhodospirillaceae</taxon>
        <taxon>Roseospira</taxon>
    </lineage>
</organism>
<dbReference type="AlphaFoldDB" id="A0A7W6W9I9"/>
<dbReference type="GO" id="GO:0061599">
    <property type="term" value="F:molybdopterin molybdotransferase activity"/>
    <property type="evidence" value="ECO:0007669"/>
    <property type="project" value="UniProtKB-UniRule"/>
</dbReference>
<dbReference type="SUPFAM" id="SSF53218">
    <property type="entry name" value="Molybdenum cofactor biosynthesis proteins"/>
    <property type="match status" value="1"/>
</dbReference>
<keyword evidence="9 11" id="KW-0501">Molybdenum cofactor biosynthesis</keyword>
<dbReference type="InterPro" id="IPR036688">
    <property type="entry name" value="MoeA_C_domain_IV_sf"/>
</dbReference>
<dbReference type="Gene3D" id="3.40.980.10">
    <property type="entry name" value="MoaB/Mog-like domain"/>
    <property type="match status" value="1"/>
</dbReference>
<dbReference type="RefSeq" id="WP_184043655.1">
    <property type="nucleotide sequence ID" value="NZ_JACIGK010000009.1"/>
</dbReference>
<evidence type="ECO:0000256" key="1">
    <source>
        <dbReference type="ARBA" id="ARBA00001946"/>
    </source>
</evidence>
<dbReference type="InterPro" id="IPR001453">
    <property type="entry name" value="MoaB/Mog_dom"/>
</dbReference>
<dbReference type="EMBL" id="JACIGK010000009">
    <property type="protein sequence ID" value="MBB4265863.1"/>
    <property type="molecule type" value="Genomic_DNA"/>
</dbReference>
<dbReference type="Pfam" id="PF03453">
    <property type="entry name" value="MoeA_N"/>
    <property type="match status" value="1"/>
</dbReference>
<dbReference type="PANTHER" id="PTHR10192">
    <property type="entry name" value="MOLYBDOPTERIN BIOSYNTHESIS PROTEIN"/>
    <property type="match status" value="1"/>
</dbReference>
<dbReference type="Pfam" id="PF03454">
    <property type="entry name" value="MoeA_C"/>
    <property type="match status" value="1"/>
</dbReference>
<evidence type="ECO:0000256" key="8">
    <source>
        <dbReference type="ARBA" id="ARBA00022842"/>
    </source>
</evidence>
<evidence type="ECO:0000259" key="12">
    <source>
        <dbReference type="SMART" id="SM00852"/>
    </source>
</evidence>
<dbReference type="InterPro" id="IPR038987">
    <property type="entry name" value="MoeA-like"/>
</dbReference>
<dbReference type="Gene3D" id="2.170.190.11">
    <property type="entry name" value="Molybdopterin biosynthesis moea protein, domain 3"/>
    <property type="match status" value="1"/>
</dbReference>
<feature type="domain" description="MoaB/Mog" evidence="12">
    <location>
        <begin position="193"/>
        <end position="330"/>
    </location>
</feature>
<dbReference type="EC" id="2.10.1.1" evidence="11"/>
<dbReference type="Proteomes" id="UP000554286">
    <property type="component" value="Unassembled WGS sequence"/>
</dbReference>